<sequence length="585" mass="65304">MKLMKPLTSFILTLCYSSLTMSGPLFDALSQEKQAFIRTIIEEHFSSSTLTVSEQAEELAWFANAAAPLNGTSIAVLSEELATHSYESEVLAPVFSRLTGVPVRHDLKPEGEVIQEVNLQRIMAAKGRYDAFVNDSDMIGTHSRSGWALALSDYMEVEGKAFTLPTLDLEDFIGLDFVTGPDGKLYQLPDQQFANLYWFRYDWFQRSDLREQFRERYGYELGVPINWSAYEDIAEFFSVYVKEIDGERVYGHMDYGKRDPSLGWRFTDAWFSMAGAGDTGSPNGLPVDEWGVRMEDCHPVGSSMSRGGATNSPASVYALSKYIDWLRRFAPPEAANMTFTEAGAVPAQGHIAQQIFWYTAFTSDMTENGLPVVNKDGTPKWRMAPSPHGSYWQDGMKLGYQDVGAWTIPRVMGKKEQKAAWLYAQFTVAKTVSLEKTLYGLTPIRLSDLESQPMQARAPSLGGLVEFYRSPARQQWSPTGINIPDYPRLAKLWWPNIADAVDGKVSPQVALNNLATAQDRALAIVQRNYLTKNCGPVIAPNSALRGAQWWLAQPGAPKPKIANEKPRGETIRYEDLIKSWNAAGG</sequence>
<dbReference type="Proteomes" id="UP000753376">
    <property type="component" value="Unassembled WGS sequence"/>
</dbReference>
<comment type="caution">
    <text evidence="3">The sequence shown here is derived from an EMBL/GenBank/DDBJ whole genome shotgun (WGS) entry which is preliminary data.</text>
</comment>
<feature type="signal peptide" evidence="2">
    <location>
        <begin position="1"/>
        <end position="27"/>
    </location>
</feature>
<dbReference type="PIRSF" id="PIRSF035859">
    <property type="entry name" value="ABC_tp_sb"/>
    <property type="match status" value="1"/>
</dbReference>
<name>A0ABS6ABH3_9GAMM</name>
<evidence type="ECO:0000313" key="3">
    <source>
        <dbReference type="EMBL" id="MBU2875444.1"/>
    </source>
</evidence>
<dbReference type="InterPro" id="IPR014597">
    <property type="entry name" value="ABC_tp_sb"/>
</dbReference>
<evidence type="ECO:0000256" key="1">
    <source>
        <dbReference type="ARBA" id="ARBA00022729"/>
    </source>
</evidence>
<keyword evidence="4" id="KW-1185">Reference proteome</keyword>
<evidence type="ECO:0000313" key="4">
    <source>
        <dbReference type="Proteomes" id="UP000753376"/>
    </source>
</evidence>
<dbReference type="InterPro" id="IPR050490">
    <property type="entry name" value="Bact_solute-bd_prot1"/>
</dbReference>
<dbReference type="EMBL" id="JAHKPV010000021">
    <property type="protein sequence ID" value="MBU2875444.1"/>
    <property type="molecule type" value="Genomic_DNA"/>
</dbReference>
<keyword evidence="1 2" id="KW-0732">Signal</keyword>
<organism evidence="3 4">
    <name type="scientific">Marinobacter salexigens</name>
    <dbReference type="NCBI Taxonomy" id="1925763"/>
    <lineage>
        <taxon>Bacteria</taxon>
        <taxon>Pseudomonadati</taxon>
        <taxon>Pseudomonadota</taxon>
        <taxon>Gammaproteobacteria</taxon>
        <taxon>Pseudomonadales</taxon>
        <taxon>Marinobacteraceae</taxon>
        <taxon>Marinobacter</taxon>
    </lineage>
</organism>
<evidence type="ECO:0000256" key="2">
    <source>
        <dbReference type="SAM" id="SignalP"/>
    </source>
</evidence>
<dbReference type="PANTHER" id="PTHR43649:SF33">
    <property type="entry name" value="POLYGALACTURONAN_RHAMNOGALACTURONAN-BINDING PROTEIN YTCQ"/>
    <property type="match status" value="1"/>
</dbReference>
<feature type="chain" id="PRO_5045998424" evidence="2">
    <location>
        <begin position="28"/>
        <end position="585"/>
    </location>
</feature>
<dbReference type="PANTHER" id="PTHR43649">
    <property type="entry name" value="ARABINOSE-BINDING PROTEIN-RELATED"/>
    <property type="match status" value="1"/>
</dbReference>
<accession>A0ABS6ABH3</accession>
<protein>
    <submittedName>
        <fullName evidence="3">ABC transporter substrate-binding protein</fullName>
    </submittedName>
</protein>
<reference evidence="3 4" key="1">
    <citation type="submission" date="2021-05" db="EMBL/GenBank/DDBJ databases">
        <title>Draft genomes of bacteria isolated from model marine particles.</title>
        <authorList>
            <person name="Datta M.S."/>
            <person name="Schwartzman J.A."/>
            <person name="Enke T.N."/>
            <person name="Saavedra J."/>
            <person name="Cermak N."/>
            <person name="Cordero O.X."/>
        </authorList>
    </citation>
    <scope>NUCLEOTIDE SEQUENCE [LARGE SCALE GENOMIC DNA]</scope>
    <source>
        <strain evidence="3 4">D2M19</strain>
    </source>
</reference>
<proteinExistence type="predicted"/>
<gene>
    <name evidence="3" type="ORF">KO508_15685</name>
</gene>